<evidence type="ECO:0000256" key="1">
    <source>
        <dbReference type="SAM" id="MobiDB-lite"/>
    </source>
</evidence>
<protein>
    <submittedName>
        <fullName evidence="2">Uncharacterized protein</fullName>
    </submittedName>
</protein>
<gene>
    <name evidence="2" type="ORF">N0V91_003644</name>
</gene>
<dbReference type="EMBL" id="JAPEVA010000018">
    <property type="protein sequence ID" value="KAJ4407978.1"/>
    <property type="molecule type" value="Genomic_DNA"/>
</dbReference>
<accession>A0A9W8ZKN4</accession>
<proteinExistence type="predicted"/>
<dbReference type="Proteomes" id="UP001140510">
    <property type="component" value="Unassembled WGS sequence"/>
</dbReference>
<feature type="region of interest" description="Disordered" evidence="1">
    <location>
        <begin position="87"/>
        <end position="139"/>
    </location>
</feature>
<sequence>MAEPSKGRQSKLRNMQRPPDSDRVVPETQLETSPESDYGGDYAGLSAEDLALMEKLFVKKPPGSTATPPQAPAVSLQTVTLIRPASAKTEEPKVFGRHGFFTAPPKKNEPAVKPRVQPENAIPSVEGARQGDFHQGMGPMARGVRCLKINNSQDDRTTPVPSSWVQMPTPGEPVTETSPTLVEATQDTEKDRHKPEEPVPMEAAHMEPVQ</sequence>
<organism evidence="2 3">
    <name type="scientific">Didymella pomorum</name>
    <dbReference type="NCBI Taxonomy" id="749634"/>
    <lineage>
        <taxon>Eukaryota</taxon>
        <taxon>Fungi</taxon>
        <taxon>Dikarya</taxon>
        <taxon>Ascomycota</taxon>
        <taxon>Pezizomycotina</taxon>
        <taxon>Dothideomycetes</taxon>
        <taxon>Pleosporomycetidae</taxon>
        <taxon>Pleosporales</taxon>
        <taxon>Pleosporineae</taxon>
        <taxon>Didymellaceae</taxon>
        <taxon>Didymella</taxon>
    </lineage>
</organism>
<feature type="region of interest" description="Disordered" evidence="1">
    <location>
        <begin position="152"/>
        <end position="210"/>
    </location>
</feature>
<evidence type="ECO:0000313" key="3">
    <source>
        <dbReference type="Proteomes" id="UP001140510"/>
    </source>
</evidence>
<comment type="caution">
    <text evidence="2">The sequence shown here is derived from an EMBL/GenBank/DDBJ whole genome shotgun (WGS) entry which is preliminary data.</text>
</comment>
<feature type="region of interest" description="Disordered" evidence="1">
    <location>
        <begin position="1"/>
        <end position="44"/>
    </location>
</feature>
<evidence type="ECO:0000313" key="2">
    <source>
        <dbReference type="EMBL" id="KAJ4407978.1"/>
    </source>
</evidence>
<feature type="compositionally biased region" description="Basic and acidic residues" evidence="1">
    <location>
        <begin position="187"/>
        <end position="197"/>
    </location>
</feature>
<name>A0A9W8ZKN4_9PLEO</name>
<feature type="compositionally biased region" description="Polar residues" evidence="1">
    <location>
        <begin position="175"/>
        <end position="185"/>
    </location>
</feature>
<keyword evidence="3" id="KW-1185">Reference proteome</keyword>
<dbReference type="AlphaFoldDB" id="A0A9W8ZKN4"/>
<reference evidence="2" key="1">
    <citation type="submission" date="2022-10" db="EMBL/GenBank/DDBJ databases">
        <title>Tapping the CABI collections for fungal endophytes: first genome assemblies for Collariella, Neodidymelliopsis, Ascochyta clinopodiicola, Didymella pomorum, Didymosphaeria variabile, Neocosmospora piperis and Neocucurbitaria cava.</title>
        <authorList>
            <person name="Hill R."/>
        </authorList>
    </citation>
    <scope>NUCLEOTIDE SEQUENCE</scope>
    <source>
        <strain evidence="2">IMI 355091</strain>
    </source>
</reference>